<feature type="transmembrane region" description="Helical" evidence="5">
    <location>
        <begin position="66"/>
        <end position="85"/>
    </location>
</feature>
<dbReference type="Pfam" id="PF09685">
    <property type="entry name" value="MamF_MmsF"/>
    <property type="match status" value="1"/>
</dbReference>
<dbReference type="OrthoDB" id="9808930at2"/>
<dbReference type="RefSeq" id="WP_093395466.1">
    <property type="nucleotide sequence ID" value="NZ_FOUU01000007.1"/>
</dbReference>
<evidence type="ECO:0000313" key="7">
    <source>
        <dbReference type="Proteomes" id="UP000199611"/>
    </source>
</evidence>
<dbReference type="InterPro" id="IPR019109">
    <property type="entry name" value="MamF_MmsF"/>
</dbReference>
<dbReference type="STRING" id="39841.SAMN05660836_02002"/>
<dbReference type="EMBL" id="FOUU01000007">
    <property type="protein sequence ID" value="SFM93178.1"/>
    <property type="molecule type" value="Genomic_DNA"/>
</dbReference>
<organism evidence="6 7">
    <name type="scientific">Thermodesulforhabdus norvegica</name>
    <dbReference type="NCBI Taxonomy" id="39841"/>
    <lineage>
        <taxon>Bacteria</taxon>
        <taxon>Pseudomonadati</taxon>
        <taxon>Thermodesulfobacteriota</taxon>
        <taxon>Syntrophobacteria</taxon>
        <taxon>Syntrophobacterales</taxon>
        <taxon>Thermodesulforhabdaceae</taxon>
        <taxon>Thermodesulforhabdus</taxon>
    </lineage>
</organism>
<evidence type="ECO:0000313" key="6">
    <source>
        <dbReference type="EMBL" id="SFM93178.1"/>
    </source>
</evidence>
<sequence>MVRKEGDKKAIEEIGLWASLCHFSALLGVVWWLPFLDVWIPFGQIVAPLGVWLVKRKKSPYIDLAGRLALSFQTSITAICLATAFMAPPVVAFPGVWGLIFFDLFCTIRAGVAYSEGRLYRYPLPALPVFRTKALWDEVSLKHSRGNLFTP</sequence>
<proteinExistence type="predicted"/>
<protein>
    <recommendedName>
        <fullName evidence="8">DUF4870 domain-containing protein</fullName>
    </recommendedName>
</protein>
<keyword evidence="3 5" id="KW-1133">Transmembrane helix</keyword>
<evidence type="ECO:0000256" key="2">
    <source>
        <dbReference type="ARBA" id="ARBA00022692"/>
    </source>
</evidence>
<reference evidence="7" key="1">
    <citation type="submission" date="2016-10" db="EMBL/GenBank/DDBJ databases">
        <authorList>
            <person name="Varghese N."/>
            <person name="Submissions S."/>
        </authorList>
    </citation>
    <scope>NUCLEOTIDE SEQUENCE [LARGE SCALE GENOMIC DNA]</scope>
    <source>
        <strain evidence="7">DSM 9990</strain>
    </source>
</reference>
<keyword evidence="4 5" id="KW-0472">Membrane</keyword>
<evidence type="ECO:0000256" key="3">
    <source>
        <dbReference type="ARBA" id="ARBA00022989"/>
    </source>
</evidence>
<evidence type="ECO:0000256" key="1">
    <source>
        <dbReference type="ARBA" id="ARBA00004141"/>
    </source>
</evidence>
<name>A0A1I4UW99_9BACT</name>
<dbReference type="Proteomes" id="UP000199611">
    <property type="component" value="Unassembled WGS sequence"/>
</dbReference>
<evidence type="ECO:0000256" key="5">
    <source>
        <dbReference type="SAM" id="Phobius"/>
    </source>
</evidence>
<evidence type="ECO:0000256" key="4">
    <source>
        <dbReference type="ARBA" id="ARBA00023136"/>
    </source>
</evidence>
<dbReference type="AlphaFoldDB" id="A0A1I4UW99"/>
<keyword evidence="7" id="KW-1185">Reference proteome</keyword>
<accession>A0A1I4UW99</accession>
<feature type="transmembrane region" description="Helical" evidence="5">
    <location>
        <begin position="38"/>
        <end position="54"/>
    </location>
</feature>
<feature type="transmembrane region" description="Helical" evidence="5">
    <location>
        <begin position="91"/>
        <end position="112"/>
    </location>
</feature>
<gene>
    <name evidence="6" type="ORF">SAMN05660836_02002</name>
</gene>
<evidence type="ECO:0008006" key="8">
    <source>
        <dbReference type="Google" id="ProtNLM"/>
    </source>
</evidence>
<keyword evidence="2 5" id="KW-0812">Transmembrane</keyword>
<comment type="subcellular location">
    <subcellularLocation>
        <location evidence="1">Membrane</location>
        <topology evidence="1">Multi-pass membrane protein</topology>
    </subcellularLocation>
</comment>